<organism evidence="1">
    <name type="scientific">marine sediment metagenome</name>
    <dbReference type="NCBI Taxonomy" id="412755"/>
    <lineage>
        <taxon>unclassified sequences</taxon>
        <taxon>metagenomes</taxon>
        <taxon>ecological metagenomes</taxon>
    </lineage>
</organism>
<sequence>TEGTWYTELNLDGAISGNSRITVYSTGTATQRVFYGSTFLERASTRGNVEAQAAENSLDSAGLKKLGAVYHGGEGNLICNVNGEYGTETAGFTTYTTGPEISLFLAPMFESMQMRELQRYDITSFAEGKTIIDKLMLTTLDMTAGTSGPKQGYETAVMGTLDPDNPFGFTINELSEQSNDITLVVEGIVSQDIFETIELDGVTLTMLAADTFVTGSGISTWTFDSTTINLVNGNPYDVLIQVMQA</sequence>
<accession>X1BK75</accession>
<dbReference type="AlphaFoldDB" id="X1BK75"/>
<comment type="caution">
    <text evidence="1">The sequence shown here is derived from an EMBL/GenBank/DDBJ whole genome shotgun (WGS) entry which is preliminary data.</text>
</comment>
<reference evidence="1" key="1">
    <citation type="journal article" date="2014" name="Front. Microbiol.">
        <title>High frequency of phylogenetically diverse reductive dehalogenase-homologous genes in deep subseafloor sedimentary metagenomes.</title>
        <authorList>
            <person name="Kawai M."/>
            <person name="Futagami T."/>
            <person name="Toyoda A."/>
            <person name="Takaki Y."/>
            <person name="Nishi S."/>
            <person name="Hori S."/>
            <person name="Arai W."/>
            <person name="Tsubouchi T."/>
            <person name="Morono Y."/>
            <person name="Uchiyama I."/>
            <person name="Ito T."/>
            <person name="Fujiyama A."/>
            <person name="Inagaki F."/>
            <person name="Takami H."/>
        </authorList>
    </citation>
    <scope>NUCLEOTIDE SEQUENCE</scope>
    <source>
        <strain evidence="1">Expedition CK06-06</strain>
    </source>
</reference>
<feature type="non-terminal residue" evidence="1">
    <location>
        <position position="1"/>
    </location>
</feature>
<gene>
    <name evidence="1" type="ORF">S01H4_29972</name>
</gene>
<dbReference type="EMBL" id="BART01015439">
    <property type="protein sequence ID" value="GAG84458.1"/>
    <property type="molecule type" value="Genomic_DNA"/>
</dbReference>
<protein>
    <submittedName>
        <fullName evidence="1">Uncharacterized protein</fullName>
    </submittedName>
</protein>
<proteinExistence type="predicted"/>
<name>X1BK75_9ZZZZ</name>
<evidence type="ECO:0000313" key="1">
    <source>
        <dbReference type="EMBL" id="GAG84458.1"/>
    </source>
</evidence>